<dbReference type="KEGG" id="pwn:QNH46_03420"/>
<dbReference type="Proteomes" id="UP001177943">
    <property type="component" value="Chromosome"/>
</dbReference>
<name>A0AA95I985_9BACL</name>
<evidence type="ECO:0000313" key="3">
    <source>
        <dbReference type="EMBL" id="WHX49744.1"/>
    </source>
</evidence>
<dbReference type="InterPro" id="IPR025436">
    <property type="entry name" value="DUF4179"/>
</dbReference>
<organism evidence="3 4">
    <name type="scientific">Paenibacillus woosongensis</name>
    <dbReference type="NCBI Taxonomy" id="307580"/>
    <lineage>
        <taxon>Bacteria</taxon>
        <taxon>Bacillati</taxon>
        <taxon>Bacillota</taxon>
        <taxon>Bacilli</taxon>
        <taxon>Bacillales</taxon>
        <taxon>Paenibacillaceae</taxon>
        <taxon>Paenibacillus</taxon>
    </lineage>
</organism>
<keyword evidence="1" id="KW-1133">Transmembrane helix</keyword>
<feature type="domain" description="DUF4179" evidence="2">
    <location>
        <begin position="48"/>
        <end position="125"/>
    </location>
</feature>
<dbReference type="Pfam" id="PF13786">
    <property type="entry name" value="DUF4179"/>
    <property type="match status" value="1"/>
</dbReference>
<proteinExistence type="predicted"/>
<reference evidence="3" key="1">
    <citation type="submission" date="2023-05" db="EMBL/GenBank/DDBJ databases">
        <title>Comparative genomics of Bacillaceae isolates and their secondary metabolite potential.</title>
        <authorList>
            <person name="Song L."/>
            <person name="Nielsen L.J."/>
            <person name="Mohite O."/>
            <person name="Xu X."/>
            <person name="Weber T."/>
            <person name="Kovacs A.T."/>
        </authorList>
    </citation>
    <scope>NUCLEOTIDE SEQUENCE</scope>
    <source>
        <strain evidence="3">B2_4</strain>
    </source>
</reference>
<dbReference type="AlphaFoldDB" id="A0AA95I985"/>
<gene>
    <name evidence="3" type="ORF">QNH46_03420</name>
</gene>
<accession>A0AA95I985</accession>
<evidence type="ECO:0000259" key="2">
    <source>
        <dbReference type="Pfam" id="PF13786"/>
    </source>
</evidence>
<protein>
    <submittedName>
        <fullName evidence="3">DUF4179 domain-containing protein</fullName>
    </submittedName>
</protein>
<dbReference type="RefSeq" id="WP_283926931.1">
    <property type="nucleotide sequence ID" value="NZ_CP126084.1"/>
</dbReference>
<sequence length="550" mass="62448">MEQFRERQIKQHLQEEPRPNYDAMWTGIEQEVYKRKLEQTPNSSGRSRKQWISAAVMASCFLIIGVPVFASVALSWDGLSGGKSITAALNQGYGQQYDKQALSEGVTMGLHGVVADDKKMKLLVSMDPDPNGTVFDTVGFEHIQLAEASGKEVPLQGHLQYDEQSGKLLGIYEAPNELKGRKQYVLSADNLVFYQYAEVPLKAIPQTGQTIVTDTSRYPSLGFESVQRSDGQFIVRYNVKASEANAERWDPHLILKTNKGGADQGVRTILPHEGSGLLIQQEFELSEQEWAEAEFDFSYLREASRVQGSWQIDFEADGKKAAEALLSRKLLNNAEFERITGKTLQQLVITPLEIRIAYQEDQSMDRMKEGSVWYDSVRLMVDGKEIDGSFNLLGDDPNNYQHVYQFNSPEWYKDWSDASLKLILQDAVVTKRDTSRNWVRLPQPNKEKQYVEIKVEDFHVQFTYYMDGKDLIVESKSDDPQFKGISQTMLRTAGEEIYPKMAASGPNGSGKKVERYENLNISETLELNPGFYRYFDSARDIEIPLIETKS</sequence>
<dbReference type="EMBL" id="CP126084">
    <property type="protein sequence ID" value="WHX49744.1"/>
    <property type="molecule type" value="Genomic_DNA"/>
</dbReference>
<evidence type="ECO:0000313" key="4">
    <source>
        <dbReference type="Proteomes" id="UP001177943"/>
    </source>
</evidence>
<feature type="transmembrane region" description="Helical" evidence="1">
    <location>
        <begin position="51"/>
        <end position="76"/>
    </location>
</feature>
<keyword evidence="1" id="KW-0812">Transmembrane</keyword>
<evidence type="ECO:0000256" key="1">
    <source>
        <dbReference type="SAM" id="Phobius"/>
    </source>
</evidence>
<keyword evidence="1" id="KW-0472">Membrane</keyword>